<feature type="chain" id="PRO_5017993105" description="FimV N-terminal domain-containing protein" evidence="1">
    <location>
        <begin position="25"/>
        <end position="132"/>
    </location>
</feature>
<comment type="caution">
    <text evidence="3">The sequence shown here is derived from an EMBL/GenBank/DDBJ whole genome shotgun (WGS) entry which is preliminary data.</text>
</comment>
<accession>A0A3N2DZI7</accession>
<evidence type="ECO:0000256" key="1">
    <source>
        <dbReference type="SAM" id="SignalP"/>
    </source>
</evidence>
<dbReference type="AlphaFoldDB" id="A0A3N2DZI7"/>
<sequence length="132" mass="14937">MKKLIRPICTIAALCLSTSIMALSAGKLEVLSGINQPFHGKVTLYNVGFLDKDTIKVHLADQSQFDLLNTERKHLLTELKFNPVLNGEQSFIDIKGRQPVKESYIDFIIEIKWPQGHIIRPYTALLPIPETH</sequence>
<dbReference type="OrthoDB" id="5298707at2"/>
<evidence type="ECO:0000313" key="3">
    <source>
        <dbReference type="EMBL" id="ROS04849.1"/>
    </source>
</evidence>
<organism evidence="3 4">
    <name type="scientific">Sinobacterium caligoides</name>
    <dbReference type="NCBI Taxonomy" id="933926"/>
    <lineage>
        <taxon>Bacteria</taxon>
        <taxon>Pseudomonadati</taxon>
        <taxon>Pseudomonadota</taxon>
        <taxon>Gammaproteobacteria</taxon>
        <taxon>Cellvibrionales</taxon>
        <taxon>Spongiibacteraceae</taxon>
        <taxon>Sinobacterium</taxon>
    </lineage>
</organism>
<dbReference type="Proteomes" id="UP000275394">
    <property type="component" value="Unassembled WGS sequence"/>
</dbReference>
<reference evidence="3 4" key="1">
    <citation type="submission" date="2018-11" db="EMBL/GenBank/DDBJ databases">
        <title>Genomic Encyclopedia of Type Strains, Phase IV (KMG-IV): sequencing the most valuable type-strain genomes for metagenomic binning, comparative biology and taxonomic classification.</title>
        <authorList>
            <person name="Goeker M."/>
        </authorList>
    </citation>
    <scope>NUCLEOTIDE SEQUENCE [LARGE SCALE GENOMIC DNA]</scope>
    <source>
        <strain evidence="3 4">DSM 100316</strain>
    </source>
</reference>
<name>A0A3N2DZI7_9GAMM</name>
<keyword evidence="1" id="KW-0732">Signal</keyword>
<evidence type="ECO:0000259" key="2">
    <source>
        <dbReference type="Pfam" id="PF25800"/>
    </source>
</evidence>
<feature type="signal peptide" evidence="1">
    <location>
        <begin position="1"/>
        <end position="24"/>
    </location>
</feature>
<dbReference type="Pfam" id="PF25800">
    <property type="entry name" value="FimV_N"/>
    <property type="match status" value="1"/>
</dbReference>
<protein>
    <recommendedName>
        <fullName evidence="2">FimV N-terminal domain-containing protein</fullName>
    </recommendedName>
</protein>
<gene>
    <name evidence="3" type="ORF">EDC56_0363</name>
</gene>
<evidence type="ECO:0000313" key="4">
    <source>
        <dbReference type="Proteomes" id="UP000275394"/>
    </source>
</evidence>
<dbReference type="EMBL" id="RKHR01000003">
    <property type="protein sequence ID" value="ROS04849.1"/>
    <property type="molecule type" value="Genomic_DNA"/>
</dbReference>
<dbReference type="InterPro" id="IPR057840">
    <property type="entry name" value="FimV_N"/>
</dbReference>
<proteinExistence type="predicted"/>
<keyword evidence="4" id="KW-1185">Reference proteome</keyword>
<feature type="domain" description="FimV N-terminal" evidence="2">
    <location>
        <begin position="25"/>
        <end position="127"/>
    </location>
</feature>
<dbReference type="RefSeq" id="WP_123710813.1">
    <property type="nucleotide sequence ID" value="NZ_RKHR01000003.1"/>
</dbReference>